<dbReference type="Proteomes" id="UP000309992">
    <property type="component" value="Unassembled WGS sequence"/>
</dbReference>
<evidence type="ECO:0000313" key="9">
    <source>
        <dbReference type="Proteomes" id="UP000309992"/>
    </source>
</evidence>
<keyword evidence="1 5" id="KW-0808">Transferase</keyword>
<dbReference type="SUPFAM" id="SSF52540">
    <property type="entry name" value="P-loop containing nucleoside triphosphate hydrolases"/>
    <property type="match status" value="1"/>
</dbReference>
<evidence type="ECO:0000256" key="3">
    <source>
        <dbReference type="ARBA" id="ARBA00022741"/>
    </source>
</evidence>
<evidence type="ECO:0000256" key="2">
    <source>
        <dbReference type="ARBA" id="ARBA00022727"/>
    </source>
</evidence>
<dbReference type="Pfam" id="PF00406">
    <property type="entry name" value="ADK"/>
    <property type="match status" value="1"/>
</dbReference>
<keyword evidence="2 5" id="KW-0545">Nucleotide biosynthesis</keyword>
<feature type="binding site" evidence="5">
    <location>
        <position position="37"/>
    </location>
    <ligand>
        <name>AMP</name>
        <dbReference type="ChEBI" id="CHEBI:456215"/>
    </ligand>
</feature>
<keyword evidence="9" id="KW-1185">Reference proteome</keyword>
<dbReference type="NCBIfam" id="NF011100">
    <property type="entry name" value="PRK14527.1"/>
    <property type="match status" value="1"/>
</dbReference>
<feature type="binding site" evidence="5">
    <location>
        <position position="32"/>
    </location>
    <ligand>
        <name>AMP</name>
        <dbReference type="ChEBI" id="CHEBI:456215"/>
    </ligand>
</feature>
<feature type="binding site" evidence="5">
    <location>
        <position position="128"/>
    </location>
    <ligand>
        <name>ATP</name>
        <dbReference type="ChEBI" id="CHEBI:30616"/>
    </ligand>
</feature>
<comment type="subcellular location">
    <subcellularLocation>
        <location evidence="5 7">Cytoplasm</location>
    </subcellularLocation>
</comment>
<dbReference type="PRINTS" id="PR00094">
    <property type="entry name" value="ADENYLTKNASE"/>
</dbReference>
<dbReference type="EC" id="2.7.4.3" evidence="5 7"/>
<dbReference type="NCBIfam" id="NF011104">
    <property type="entry name" value="PRK14531.1"/>
    <property type="match status" value="1"/>
</dbReference>
<dbReference type="CDD" id="cd01428">
    <property type="entry name" value="ADK"/>
    <property type="match status" value="1"/>
</dbReference>
<dbReference type="PROSITE" id="PS00113">
    <property type="entry name" value="ADENYLATE_KINASE"/>
    <property type="match status" value="1"/>
</dbReference>
<organism evidence="8 9">
    <name type="scientific">Prauserella endophytica</name>
    <dbReference type="NCBI Taxonomy" id="1592324"/>
    <lineage>
        <taxon>Bacteria</taxon>
        <taxon>Bacillati</taxon>
        <taxon>Actinomycetota</taxon>
        <taxon>Actinomycetes</taxon>
        <taxon>Pseudonocardiales</taxon>
        <taxon>Pseudonocardiaceae</taxon>
        <taxon>Prauserella</taxon>
        <taxon>Prauserella coralliicola group</taxon>
    </lineage>
</organism>
<comment type="caution">
    <text evidence="8">The sequence shown here is derived from an EMBL/GenBank/DDBJ whole genome shotgun (WGS) entry which is preliminary data.</text>
</comment>
<keyword evidence="5" id="KW-0963">Cytoplasm</keyword>
<gene>
    <name evidence="5" type="primary">adk</name>
    <name evidence="8" type="ORF">FCN18_22965</name>
</gene>
<dbReference type="GO" id="GO:0004017">
    <property type="term" value="F:AMP kinase activity"/>
    <property type="evidence" value="ECO:0007669"/>
    <property type="project" value="UniProtKB-EC"/>
</dbReference>
<dbReference type="InterPro" id="IPR027417">
    <property type="entry name" value="P-loop_NTPase"/>
</dbReference>
<evidence type="ECO:0000256" key="1">
    <source>
        <dbReference type="ARBA" id="ARBA00022679"/>
    </source>
</evidence>
<dbReference type="RefSeq" id="WP_113641393.1">
    <property type="nucleotide sequence ID" value="NZ_SWMS01000013.1"/>
</dbReference>
<feature type="binding site" evidence="5">
    <location>
        <position position="167"/>
    </location>
    <ligand>
        <name>ATP</name>
        <dbReference type="ChEBI" id="CHEBI:30616"/>
    </ligand>
</feature>
<evidence type="ECO:0000256" key="4">
    <source>
        <dbReference type="ARBA" id="ARBA00022777"/>
    </source>
</evidence>
<feature type="binding site" evidence="5">
    <location>
        <begin position="58"/>
        <end position="60"/>
    </location>
    <ligand>
        <name>AMP</name>
        <dbReference type="ChEBI" id="CHEBI:456215"/>
    </ligand>
</feature>
<dbReference type="HAMAP" id="MF_00235">
    <property type="entry name" value="Adenylate_kinase_Adk"/>
    <property type="match status" value="1"/>
</dbReference>
<dbReference type="NCBIfam" id="TIGR01351">
    <property type="entry name" value="adk"/>
    <property type="match status" value="1"/>
</dbReference>
<evidence type="ECO:0000256" key="6">
    <source>
        <dbReference type="RuleBase" id="RU003330"/>
    </source>
</evidence>
<dbReference type="Gene3D" id="3.40.50.300">
    <property type="entry name" value="P-loop containing nucleotide triphosphate hydrolases"/>
    <property type="match status" value="1"/>
</dbReference>
<feature type="binding site" evidence="5">
    <location>
        <begin position="86"/>
        <end position="89"/>
    </location>
    <ligand>
        <name>AMP</name>
        <dbReference type="ChEBI" id="CHEBI:456215"/>
    </ligand>
</feature>
<keyword evidence="4 5" id="KW-0418">Kinase</keyword>
<dbReference type="InterPro" id="IPR006259">
    <property type="entry name" value="Adenyl_kin_sub"/>
</dbReference>
<feature type="binding site" evidence="5">
    <location>
        <begin position="11"/>
        <end position="16"/>
    </location>
    <ligand>
        <name>ATP</name>
        <dbReference type="ChEBI" id="CHEBI:30616"/>
    </ligand>
</feature>
<dbReference type="EMBL" id="SWMS01000013">
    <property type="protein sequence ID" value="TKG67617.1"/>
    <property type="molecule type" value="Genomic_DNA"/>
</dbReference>
<dbReference type="InterPro" id="IPR033690">
    <property type="entry name" value="Adenylat_kinase_CS"/>
</dbReference>
<evidence type="ECO:0000313" key="8">
    <source>
        <dbReference type="EMBL" id="TKG67617.1"/>
    </source>
</evidence>
<comment type="function">
    <text evidence="5">Catalyzes the reversible transfer of the terminal phosphate group between ATP and AMP. Plays an important role in cellular energy homeostasis and in adenine nucleotide metabolism.</text>
</comment>
<keyword evidence="3 5" id="KW-0547">Nucleotide-binding</keyword>
<feature type="region of interest" description="NMP" evidence="5">
    <location>
        <begin position="31"/>
        <end position="60"/>
    </location>
</feature>
<comment type="catalytic activity">
    <reaction evidence="5 7">
        <text>AMP + ATP = 2 ADP</text>
        <dbReference type="Rhea" id="RHEA:12973"/>
        <dbReference type="ChEBI" id="CHEBI:30616"/>
        <dbReference type="ChEBI" id="CHEBI:456215"/>
        <dbReference type="ChEBI" id="CHEBI:456216"/>
        <dbReference type="EC" id="2.7.4.3"/>
    </reaction>
</comment>
<comment type="caution">
    <text evidence="5">Lacks conserved residue(s) required for the propagation of feature annotation.</text>
</comment>
<accession>A0ABY2S124</accession>
<dbReference type="NCBIfam" id="NF011101">
    <property type="entry name" value="PRK14528.1"/>
    <property type="match status" value="1"/>
</dbReference>
<comment type="pathway">
    <text evidence="5">Purine metabolism; AMP biosynthesis via salvage pathway; AMP from ADP: step 1/1.</text>
</comment>
<evidence type="ECO:0000256" key="7">
    <source>
        <dbReference type="RuleBase" id="RU003331"/>
    </source>
</evidence>
<comment type="similarity">
    <text evidence="5 6">Belongs to the adenylate kinase family.</text>
</comment>
<keyword evidence="5 7" id="KW-0067">ATP-binding</keyword>
<dbReference type="NCBIfam" id="NF001381">
    <property type="entry name" value="PRK00279.1-3"/>
    <property type="match status" value="1"/>
</dbReference>
<proteinExistence type="inferred from homology"/>
<name>A0ABY2S124_9PSEU</name>
<feature type="binding site" evidence="5">
    <location>
        <position position="130"/>
    </location>
    <ligand>
        <name>AMP</name>
        <dbReference type="ChEBI" id="CHEBI:456215"/>
    </ligand>
</feature>
<comment type="domain">
    <text evidence="5">Consists of three domains, a large central CORE domain and two small peripheral domains, NMPbind and LID, which undergo movements during catalysis. The LID domain closes over the site of phosphoryl transfer upon ATP binding. Assembling and dissambling the active center during each catalytic cycle provides an effective means to prevent ATP hydrolysis.</text>
</comment>
<sequence>MTRVVLVGPPGAGKGTQAVALSERLRVPHISTGDLFRAHVGEQTPLGQEAKRYLDSGDLVPDSVTNEMVRERLADPDTKAGFLLDGFPRNTKQAEVLGEMLAESDTALDAVIELQVPEDVLVERLLGRGRADDTEEVIRRRQQVYRSETAPLLEFYADILVTVDGVGDIDEVSSRVLDALDKKS</sequence>
<reference evidence="8 9" key="1">
    <citation type="journal article" date="2015" name="Antonie Van Leeuwenhoek">
        <title>Prauserella endophytica sp. nov., an endophytic actinobacterium isolated from Tamarix taklamakanensis.</title>
        <authorList>
            <person name="Liu J.M."/>
            <person name="Habden X."/>
            <person name="Guo L."/>
            <person name="Tuo L."/>
            <person name="Jiang Z.K."/>
            <person name="Liu S.W."/>
            <person name="Liu X.F."/>
            <person name="Chen L."/>
            <person name="Li R.F."/>
            <person name="Zhang Y.Q."/>
            <person name="Sun C.H."/>
        </authorList>
    </citation>
    <scope>NUCLEOTIDE SEQUENCE [LARGE SCALE GENOMIC DNA]</scope>
    <source>
        <strain evidence="8 9">CGMCC 4.7182</strain>
    </source>
</reference>
<dbReference type="InterPro" id="IPR000850">
    <property type="entry name" value="Adenylat/UMP-CMP_kin"/>
</dbReference>
<feature type="binding site" evidence="5">
    <location>
        <position position="141"/>
    </location>
    <ligand>
        <name>AMP</name>
        <dbReference type="ChEBI" id="CHEBI:456215"/>
    </ligand>
</feature>
<protein>
    <recommendedName>
        <fullName evidence="5 7">Adenylate kinase</fullName>
        <shortName evidence="5">AK</shortName>
        <ecNumber evidence="5 7">2.7.4.3</ecNumber>
    </recommendedName>
    <alternativeName>
        <fullName evidence="5">ATP-AMP transphosphorylase</fullName>
    </alternativeName>
    <alternativeName>
        <fullName evidence="5">ATP:AMP phosphotransferase</fullName>
    </alternativeName>
    <alternativeName>
        <fullName evidence="5">Adenylate monophosphate kinase</fullName>
    </alternativeName>
</protein>
<feature type="binding site" evidence="5">
    <location>
        <position position="93"/>
    </location>
    <ligand>
        <name>AMP</name>
        <dbReference type="ChEBI" id="CHEBI:456215"/>
    </ligand>
</feature>
<comment type="subunit">
    <text evidence="5 7">Monomer.</text>
</comment>
<dbReference type="PANTHER" id="PTHR23359">
    <property type="entry name" value="NUCLEOTIDE KINASE"/>
    <property type="match status" value="1"/>
</dbReference>
<evidence type="ECO:0000256" key="5">
    <source>
        <dbReference type="HAMAP-Rule" id="MF_00235"/>
    </source>
</evidence>